<comment type="caution">
    <text evidence="3">The sequence shown here is derived from an EMBL/GenBank/DDBJ whole genome shotgun (WGS) entry which is preliminary data.</text>
</comment>
<evidence type="ECO:0000256" key="1">
    <source>
        <dbReference type="ARBA" id="ARBA00022729"/>
    </source>
</evidence>
<feature type="domain" description="PBP" evidence="2">
    <location>
        <begin position="22"/>
        <end position="252"/>
    </location>
</feature>
<dbReference type="Pfam" id="PF12849">
    <property type="entry name" value="PBP_like_2"/>
    <property type="match status" value="1"/>
</dbReference>
<proteinExistence type="predicted"/>
<dbReference type="InterPro" id="IPR024370">
    <property type="entry name" value="PBP_domain"/>
</dbReference>
<dbReference type="RefSeq" id="WP_130245546.1">
    <property type="nucleotide sequence ID" value="NZ_PPUZ01000039.1"/>
</dbReference>
<keyword evidence="1" id="KW-0732">Signal</keyword>
<evidence type="ECO:0000259" key="2">
    <source>
        <dbReference type="Pfam" id="PF12849"/>
    </source>
</evidence>
<reference evidence="3 4" key="1">
    <citation type="submission" date="2018-01" db="EMBL/GenBank/DDBJ databases">
        <title>Co-occurrence of chitin degradation, pigmentation and bioactivity in marine Pseudoalteromonas.</title>
        <authorList>
            <person name="Paulsen S."/>
            <person name="Gram L."/>
            <person name="Machado H."/>
        </authorList>
    </citation>
    <scope>NUCLEOTIDE SEQUENCE [LARGE SCALE GENOMIC DNA]</scope>
    <source>
        <strain evidence="3 4">S1946</strain>
    </source>
</reference>
<evidence type="ECO:0000313" key="4">
    <source>
        <dbReference type="Proteomes" id="UP000292345"/>
    </source>
</evidence>
<dbReference type="PANTHER" id="PTHR30570">
    <property type="entry name" value="PERIPLASMIC PHOSPHATE BINDING COMPONENT OF PHOSPHATE ABC TRANSPORTER"/>
    <property type="match status" value="1"/>
</dbReference>
<protein>
    <submittedName>
        <fullName evidence="3">ABC transporter substrate-binding protein</fullName>
    </submittedName>
</protein>
<evidence type="ECO:0000313" key="3">
    <source>
        <dbReference type="EMBL" id="RZM78457.1"/>
    </source>
</evidence>
<name>A0A4Q7EBC5_9GAMM</name>
<gene>
    <name evidence="3" type="ORF">C3B51_14865</name>
</gene>
<organism evidence="3 4">
    <name type="scientific">Pseudoalteromonas rubra</name>
    <dbReference type="NCBI Taxonomy" id="43658"/>
    <lineage>
        <taxon>Bacteria</taxon>
        <taxon>Pseudomonadati</taxon>
        <taxon>Pseudomonadota</taxon>
        <taxon>Gammaproteobacteria</taxon>
        <taxon>Alteromonadales</taxon>
        <taxon>Pseudoalteromonadaceae</taxon>
        <taxon>Pseudoalteromonas</taxon>
    </lineage>
</organism>
<dbReference type="EMBL" id="PPUZ01000039">
    <property type="protein sequence ID" value="RZM78457.1"/>
    <property type="molecule type" value="Genomic_DNA"/>
</dbReference>
<dbReference type="AlphaFoldDB" id="A0A4Q7EBC5"/>
<dbReference type="SUPFAM" id="SSF53850">
    <property type="entry name" value="Periplasmic binding protein-like II"/>
    <property type="match status" value="1"/>
</dbReference>
<accession>A0A4Q7EBC5</accession>
<dbReference type="Gene3D" id="3.40.190.10">
    <property type="entry name" value="Periplasmic binding protein-like II"/>
    <property type="match status" value="2"/>
</dbReference>
<dbReference type="Proteomes" id="UP000292345">
    <property type="component" value="Unassembled WGS sequence"/>
</dbReference>
<sequence>MNIRNSIFYLTLILSTNSVYANDKQKLLITGSSTVSPVVQEIARVYEQQQKKVLVDVQTGGSSKGVMDSRSGLSDIGMVSRALKQSEQDLKAYTLGFDGISLITHSSNSLSNLTKKQVIDIYTGKINNWKVLGGPDEEIVVISKAAGRSTLELFLAYLGIKHSKIKADIVIGDNEQGIKAVESNKFAIGYVSIGAAKYRAENGAPIKLISADGHIPSLENVRKRTYPMTRELNLVTYGNVKDSTNEFIKFSLQQSSLIEAFNFVPAE</sequence>
<dbReference type="InterPro" id="IPR050811">
    <property type="entry name" value="Phosphate_ABC_transporter"/>
</dbReference>
<dbReference type="CDD" id="cd13653">
    <property type="entry name" value="PBP2_phosphate_like_1"/>
    <property type="match status" value="1"/>
</dbReference>
<dbReference type="PANTHER" id="PTHR30570:SF1">
    <property type="entry name" value="PHOSPHATE-BINDING PROTEIN PSTS"/>
    <property type="match status" value="1"/>
</dbReference>